<keyword evidence="9 11" id="KW-0326">Glycosidase</keyword>
<evidence type="ECO:0000259" key="13">
    <source>
        <dbReference type="SMART" id="SM01217"/>
    </source>
</evidence>
<name>A0AAD9SYT9_9HELO</name>
<evidence type="ECO:0000256" key="6">
    <source>
        <dbReference type="ARBA" id="ARBA00022801"/>
    </source>
</evidence>
<dbReference type="SMART" id="SM01217">
    <property type="entry name" value="Fn3_like"/>
    <property type="match status" value="1"/>
</dbReference>
<dbReference type="EMBL" id="JAUBYV010000006">
    <property type="protein sequence ID" value="KAK2626125.1"/>
    <property type="molecule type" value="Genomic_DNA"/>
</dbReference>
<evidence type="ECO:0000256" key="7">
    <source>
        <dbReference type="ARBA" id="ARBA00023180"/>
    </source>
</evidence>
<reference evidence="14" key="1">
    <citation type="submission" date="2023-06" db="EMBL/GenBank/DDBJ databases">
        <title>Draft genome of Marssonina rosae.</title>
        <authorList>
            <person name="Cheng Q."/>
        </authorList>
    </citation>
    <scope>NUCLEOTIDE SEQUENCE</scope>
    <source>
        <strain evidence="14">R4</strain>
    </source>
</reference>
<feature type="domain" description="Fibronectin type III-like" evidence="13">
    <location>
        <begin position="793"/>
        <end position="861"/>
    </location>
</feature>
<dbReference type="FunFam" id="3.40.50.1700:FF:000003">
    <property type="entry name" value="Probable beta-glucosidase"/>
    <property type="match status" value="1"/>
</dbReference>
<comment type="caution">
    <text evidence="14">The sequence shown here is derived from an EMBL/GenBank/DDBJ whole genome shotgun (WGS) entry which is preliminary data.</text>
</comment>
<dbReference type="InterPro" id="IPR050288">
    <property type="entry name" value="Cellulose_deg_GH3"/>
</dbReference>
<dbReference type="GO" id="GO:0009251">
    <property type="term" value="P:glucan catabolic process"/>
    <property type="evidence" value="ECO:0007669"/>
    <property type="project" value="TreeGrafter"/>
</dbReference>
<evidence type="ECO:0000256" key="3">
    <source>
        <dbReference type="ARBA" id="ARBA00005336"/>
    </source>
</evidence>
<dbReference type="PRINTS" id="PR00133">
    <property type="entry name" value="GLHYDRLASE3"/>
</dbReference>
<evidence type="ECO:0000256" key="9">
    <source>
        <dbReference type="ARBA" id="ARBA00023295"/>
    </source>
</evidence>
<evidence type="ECO:0000313" key="15">
    <source>
        <dbReference type="Proteomes" id="UP001285354"/>
    </source>
</evidence>
<evidence type="ECO:0000256" key="12">
    <source>
        <dbReference type="SAM" id="MobiDB-lite"/>
    </source>
</evidence>
<evidence type="ECO:0000313" key="14">
    <source>
        <dbReference type="EMBL" id="KAK2626125.1"/>
    </source>
</evidence>
<dbReference type="PANTHER" id="PTHR42715:SF29">
    <property type="entry name" value="BETA-GLUCOSIDASE A-RELATED"/>
    <property type="match status" value="1"/>
</dbReference>
<dbReference type="Proteomes" id="UP001285354">
    <property type="component" value="Unassembled WGS sequence"/>
</dbReference>
<feature type="compositionally biased region" description="Polar residues" evidence="12">
    <location>
        <begin position="232"/>
        <end position="243"/>
    </location>
</feature>
<evidence type="ECO:0000256" key="2">
    <source>
        <dbReference type="ARBA" id="ARBA00004987"/>
    </source>
</evidence>
<dbReference type="PROSITE" id="PS00775">
    <property type="entry name" value="GLYCOSYL_HYDROL_F3"/>
    <property type="match status" value="1"/>
</dbReference>
<evidence type="ECO:0000256" key="1">
    <source>
        <dbReference type="ARBA" id="ARBA00000448"/>
    </source>
</evidence>
<accession>A0AAD9SYT9</accession>
<comment type="pathway">
    <text evidence="2 11">Glycan metabolism; cellulose degradation.</text>
</comment>
<evidence type="ECO:0000256" key="5">
    <source>
        <dbReference type="ARBA" id="ARBA00022729"/>
    </source>
</evidence>
<keyword evidence="10 11" id="KW-0624">Polysaccharide degradation</keyword>
<comment type="similarity">
    <text evidence="3 11">Belongs to the glycosyl hydrolase 3 family.</text>
</comment>
<dbReference type="GO" id="GO:0008422">
    <property type="term" value="F:beta-glucosidase activity"/>
    <property type="evidence" value="ECO:0007669"/>
    <property type="project" value="UniProtKB-EC"/>
</dbReference>
<dbReference type="InterPro" id="IPR002772">
    <property type="entry name" value="Glyco_hydro_3_C"/>
</dbReference>
<evidence type="ECO:0000256" key="10">
    <source>
        <dbReference type="ARBA" id="ARBA00023326"/>
    </source>
</evidence>
<dbReference type="Gene3D" id="2.60.40.10">
    <property type="entry name" value="Immunoglobulins"/>
    <property type="match status" value="1"/>
</dbReference>
<dbReference type="InterPro" id="IPR001764">
    <property type="entry name" value="Glyco_hydro_3_N"/>
</dbReference>
<dbReference type="EC" id="3.2.1.21" evidence="4 11"/>
<dbReference type="PANTHER" id="PTHR42715">
    <property type="entry name" value="BETA-GLUCOSIDASE"/>
    <property type="match status" value="1"/>
</dbReference>
<dbReference type="SUPFAM" id="SSF51445">
    <property type="entry name" value="(Trans)glycosidases"/>
    <property type="match status" value="1"/>
</dbReference>
<comment type="catalytic activity">
    <reaction evidence="1 11">
        <text>Hydrolysis of terminal, non-reducing beta-D-glucosyl residues with release of beta-D-glucose.</text>
        <dbReference type="EC" id="3.2.1.21"/>
    </reaction>
</comment>
<dbReference type="InterPro" id="IPR036881">
    <property type="entry name" value="Glyco_hydro_3_C_sf"/>
</dbReference>
<dbReference type="InterPro" id="IPR013783">
    <property type="entry name" value="Ig-like_fold"/>
</dbReference>
<keyword evidence="5" id="KW-0732">Signal</keyword>
<proteinExistence type="inferred from homology"/>
<dbReference type="FunFam" id="3.20.20.300:FF:000002">
    <property type="entry name" value="Probable beta-glucosidase"/>
    <property type="match status" value="1"/>
</dbReference>
<sequence length="871" mass="93826">MLRPPSSPPLPRPKSFFPPPPLFKSLLIMQWLSSIALIAGCSLVHAQNDGDVSPPSYPSPWMHGGDGWQDAYTKAQEFVSQLTLLEKVNLTTGVGWQAERCMGNTGSIPRLDFTGLCLHDSPVGIRYADLSSLFPSGMNTAATWSRRLFQSRGYALGSEFKGKGVDVQLGPVAGALGRAPAAGRNWEGFSPDPILTGIAMAETIKGTQDAGVIANAKHFIMNEQERNRDPRYSSNGSRTEAYSSNVDDKTMHELYLWPFADAVRAGVGSVMCSYNLINNSYGSQNSWTLNYLLKNELDFQGFVVSDWWAQHSGVASALAGLDMSMAGDQGLLSGNSYWGANLTAAVLNGTIPQWRLDDMATRIMSAYFKVGRDTTRVPVNFNAWSNQTFGYLHPQANESYQQINFHVDVQADHGELIREIGGASTVLLKNNGALPLRTPKSVAVIGEDAHDNPGGPNSCPEKGCNIGTLAVGWGSGVADFPYLISPNTALKAQAAADGTAYANVSSNYDFAAVTNALNGTDAAIVFANANSGEGYLTLDGNVGDRNNLTLWRNGDALISHVASIHPNTIVVLHTVGAVLVEEYKNHPNITALVWAGLPGQESGNAITDILYGKRNPSAKSVFTWGKKREDWGVDVVYTPSSNRPQLNFKEGVFIDYRHFDKQGIEPSYEFGFGLSYTTFAYSNLIVTKRNASAYVPNTGLTAAAPTLGTIDYNDTSAAFPPGFHTVKKYVYPYLSGPARRDGNDTILPAGSREGTPQPKIPAGGSAGGNAKLYDVVYTVQATVTNTGSVAGTEVAQLYISLGGPEDPVTALRGFDDLFIAPGESATFEVNLTRRDLSNWDSALQNWVISAFPKKVFVGRSSRDFVLEGPLE</sequence>
<keyword evidence="15" id="KW-1185">Reference proteome</keyword>
<evidence type="ECO:0000256" key="8">
    <source>
        <dbReference type="ARBA" id="ARBA00023277"/>
    </source>
</evidence>
<dbReference type="InterPro" id="IPR026891">
    <property type="entry name" value="Fn3-like"/>
</dbReference>
<protein>
    <recommendedName>
        <fullName evidence="4 11">beta-glucosidase</fullName>
        <ecNumber evidence="4 11">3.2.1.21</ecNumber>
    </recommendedName>
</protein>
<dbReference type="Pfam" id="PF00933">
    <property type="entry name" value="Glyco_hydro_3"/>
    <property type="match status" value="1"/>
</dbReference>
<dbReference type="Pfam" id="PF01915">
    <property type="entry name" value="Glyco_hydro_3_C"/>
    <property type="match status" value="1"/>
</dbReference>
<evidence type="ECO:0000256" key="4">
    <source>
        <dbReference type="ARBA" id="ARBA00012744"/>
    </source>
</evidence>
<keyword evidence="7" id="KW-0325">Glycoprotein</keyword>
<dbReference type="InterPro" id="IPR017853">
    <property type="entry name" value="GH"/>
</dbReference>
<dbReference type="SUPFAM" id="SSF52279">
    <property type="entry name" value="Beta-D-glucan exohydrolase, C-terminal domain"/>
    <property type="match status" value="1"/>
</dbReference>
<dbReference type="Pfam" id="PF14310">
    <property type="entry name" value="Fn3-like"/>
    <property type="match status" value="1"/>
</dbReference>
<dbReference type="AlphaFoldDB" id="A0AAD9SYT9"/>
<dbReference type="Gene3D" id="3.40.50.1700">
    <property type="entry name" value="Glycoside hydrolase family 3 C-terminal domain"/>
    <property type="match status" value="1"/>
</dbReference>
<keyword evidence="8 11" id="KW-0119">Carbohydrate metabolism</keyword>
<dbReference type="InterPro" id="IPR019800">
    <property type="entry name" value="Glyco_hydro_3_AS"/>
</dbReference>
<dbReference type="Gene3D" id="3.20.20.300">
    <property type="entry name" value="Glycoside hydrolase, family 3, N-terminal domain"/>
    <property type="match status" value="1"/>
</dbReference>
<dbReference type="InterPro" id="IPR036962">
    <property type="entry name" value="Glyco_hydro_3_N_sf"/>
</dbReference>
<gene>
    <name evidence="14" type="ORF">QTJ16_004387</name>
</gene>
<feature type="region of interest" description="Disordered" evidence="12">
    <location>
        <begin position="224"/>
        <end position="243"/>
    </location>
</feature>
<evidence type="ECO:0000256" key="11">
    <source>
        <dbReference type="RuleBase" id="RU361161"/>
    </source>
</evidence>
<organism evidence="14 15">
    <name type="scientific">Diplocarpon rosae</name>
    <dbReference type="NCBI Taxonomy" id="946125"/>
    <lineage>
        <taxon>Eukaryota</taxon>
        <taxon>Fungi</taxon>
        <taxon>Dikarya</taxon>
        <taxon>Ascomycota</taxon>
        <taxon>Pezizomycotina</taxon>
        <taxon>Leotiomycetes</taxon>
        <taxon>Helotiales</taxon>
        <taxon>Drepanopezizaceae</taxon>
        <taxon>Diplocarpon</taxon>
    </lineage>
</organism>
<keyword evidence="6 11" id="KW-0378">Hydrolase</keyword>